<feature type="signal peptide" evidence="1">
    <location>
        <begin position="1"/>
        <end position="22"/>
    </location>
</feature>
<dbReference type="AlphaFoldDB" id="A0A9X1ZPA4"/>
<dbReference type="RefSeq" id="WP_248996284.1">
    <property type="nucleotide sequence ID" value="NZ_JAKIKP010000010.1"/>
</dbReference>
<evidence type="ECO:0000256" key="1">
    <source>
        <dbReference type="SAM" id="SignalP"/>
    </source>
</evidence>
<sequence length="134" mass="14771">MFLKGKCLLAVMMLGSSVNVMAQDAAEKAFTDEVIQCAAYYEIASDAIGAMNAPQMQAVGERLKTSANDAVLLAQKYRTAEQVTQDLSAEKAKQLEKLGGSKSLRDLMGKYKELCKSVVYEPQKRLDYWSMATM</sequence>
<name>A0A9X1ZPA4_9GAMM</name>
<organism evidence="2 3">
    <name type="scientific">Shewanella gaetbuli</name>
    <dbReference type="NCBI Taxonomy" id="220752"/>
    <lineage>
        <taxon>Bacteria</taxon>
        <taxon>Pseudomonadati</taxon>
        <taxon>Pseudomonadota</taxon>
        <taxon>Gammaproteobacteria</taxon>
        <taxon>Alteromonadales</taxon>
        <taxon>Shewanellaceae</taxon>
        <taxon>Shewanella</taxon>
    </lineage>
</organism>
<evidence type="ECO:0000313" key="3">
    <source>
        <dbReference type="Proteomes" id="UP001139333"/>
    </source>
</evidence>
<reference evidence="2" key="1">
    <citation type="submission" date="2022-01" db="EMBL/GenBank/DDBJ databases">
        <title>Whole genome-based taxonomy of the Shewanellaceae.</title>
        <authorList>
            <person name="Martin-Rodriguez A.J."/>
        </authorList>
    </citation>
    <scope>NUCLEOTIDE SEQUENCE</scope>
    <source>
        <strain evidence="2">DSM 16422</strain>
    </source>
</reference>
<comment type="caution">
    <text evidence="2">The sequence shown here is derived from an EMBL/GenBank/DDBJ whole genome shotgun (WGS) entry which is preliminary data.</text>
</comment>
<dbReference type="Proteomes" id="UP001139333">
    <property type="component" value="Unassembled WGS sequence"/>
</dbReference>
<gene>
    <name evidence="2" type="ORF">L2672_13020</name>
</gene>
<accession>A0A9X1ZPA4</accession>
<feature type="chain" id="PRO_5040834235" evidence="1">
    <location>
        <begin position="23"/>
        <end position="134"/>
    </location>
</feature>
<proteinExistence type="predicted"/>
<keyword evidence="3" id="KW-1185">Reference proteome</keyword>
<keyword evidence="1" id="KW-0732">Signal</keyword>
<dbReference type="EMBL" id="JAKIKP010000010">
    <property type="protein sequence ID" value="MCL1143610.1"/>
    <property type="molecule type" value="Genomic_DNA"/>
</dbReference>
<protein>
    <submittedName>
        <fullName evidence="2">Uncharacterized protein</fullName>
    </submittedName>
</protein>
<evidence type="ECO:0000313" key="2">
    <source>
        <dbReference type="EMBL" id="MCL1143610.1"/>
    </source>
</evidence>